<proteinExistence type="predicted"/>
<dbReference type="InParanoid" id="A0A059CBG3"/>
<protein>
    <submittedName>
        <fullName evidence="1">Uncharacterized protein</fullName>
    </submittedName>
</protein>
<dbReference type="EMBL" id="KK198756">
    <property type="protein sequence ID" value="KCW75712.1"/>
    <property type="molecule type" value="Genomic_DNA"/>
</dbReference>
<gene>
    <name evidence="1" type="ORF">EUGRSUZ_D00090</name>
</gene>
<evidence type="ECO:0000313" key="1">
    <source>
        <dbReference type="EMBL" id="KCW75712.1"/>
    </source>
</evidence>
<organism evidence="1">
    <name type="scientific">Eucalyptus grandis</name>
    <name type="common">Flooded gum</name>
    <dbReference type="NCBI Taxonomy" id="71139"/>
    <lineage>
        <taxon>Eukaryota</taxon>
        <taxon>Viridiplantae</taxon>
        <taxon>Streptophyta</taxon>
        <taxon>Embryophyta</taxon>
        <taxon>Tracheophyta</taxon>
        <taxon>Spermatophyta</taxon>
        <taxon>Magnoliopsida</taxon>
        <taxon>eudicotyledons</taxon>
        <taxon>Gunneridae</taxon>
        <taxon>Pentapetalae</taxon>
        <taxon>rosids</taxon>
        <taxon>malvids</taxon>
        <taxon>Myrtales</taxon>
        <taxon>Myrtaceae</taxon>
        <taxon>Myrtoideae</taxon>
        <taxon>Eucalypteae</taxon>
        <taxon>Eucalyptus</taxon>
    </lineage>
</organism>
<dbReference type="Gramene" id="KCW75712">
    <property type="protein sequence ID" value="KCW75712"/>
    <property type="gene ID" value="EUGRSUZ_D00090"/>
</dbReference>
<reference evidence="1" key="1">
    <citation type="submission" date="2013-07" db="EMBL/GenBank/DDBJ databases">
        <title>The genome of Eucalyptus grandis.</title>
        <authorList>
            <person name="Schmutz J."/>
            <person name="Hayes R."/>
            <person name="Myburg A."/>
            <person name="Tuskan G."/>
            <person name="Grattapaglia D."/>
            <person name="Rokhsar D.S."/>
        </authorList>
    </citation>
    <scope>NUCLEOTIDE SEQUENCE</scope>
    <source>
        <tissue evidence="1">Leaf extractions</tissue>
    </source>
</reference>
<sequence>MSNFPWPRQAYHDTLPLFTHVCSISQTIDQPFGSLRVIATSYISNQNQSSQSKLNLAHRFQCETSISICSNALPLLS</sequence>
<name>A0A059CBG3_EUCGR</name>
<accession>A0A059CBG3</accession>
<dbReference type="AlphaFoldDB" id="A0A059CBG3"/>